<evidence type="ECO:0000313" key="5">
    <source>
        <dbReference type="Proteomes" id="UP001479436"/>
    </source>
</evidence>
<dbReference type="Gene3D" id="1.20.1270.60">
    <property type="entry name" value="Arfaptin homology (AH) domain/BAR domain"/>
    <property type="match status" value="1"/>
</dbReference>
<dbReference type="Gene3D" id="3.30.1520.10">
    <property type="entry name" value="Phox-like domain"/>
    <property type="match status" value="1"/>
</dbReference>
<evidence type="ECO:0000313" key="4">
    <source>
        <dbReference type="EMBL" id="KAK9704533.1"/>
    </source>
</evidence>
<dbReference type="PANTHER" id="PTHR10555:SF170">
    <property type="entry name" value="FI18122P1"/>
    <property type="match status" value="1"/>
</dbReference>
<dbReference type="InterPro" id="IPR001683">
    <property type="entry name" value="PX_dom"/>
</dbReference>
<gene>
    <name evidence="4" type="primary">vps5_3</name>
    <name evidence="4" type="ORF">K7432_010129</name>
</gene>
<proteinExistence type="predicted"/>
<accession>A0ABR2VW02</accession>
<dbReference type="SUPFAM" id="SSF64268">
    <property type="entry name" value="PX domain"/>
    <property type="match status" value="1"/>
</dbReference>
<reference evidence="4 5" key="1">
    <citation type="submission" date="2023-04" db="EMBL/GenBank/DDBJ databases">
        <title>Genome of Basidiobolus ranarum AG-B5.</title>
        <authorList>
            <person name="Stajich J.E."/>
            <person name="Carter-House D."/>
            <person name="Gryganskyi A."/>
        </authorList>
    </citation>
    <scope>NUCLEOTIDE SEQUENCE [LARGE SCALE GENOMIC DNA]</scope>
    <source>
        <strain evidence="4 5">AG-B5</strain>
    </source>
</reference>
<dbReference type="InterPro" id="IPR036871">
    <property type="entry name" value="PX_dom_sf"/>
</dbReference>
<comment type="caution">
    <text evidence="4">The sequence shown here is derived from an EMBL/GenBank/DDBJ whole genome shotgun (WGS) entry which is preliminary data.</text>
</comment>
<evidence type="ECO:0000256" key="2">
    <source>
        <dbReference type="SAM" id="MobiDB-lite"/>
    </source>
</evidence>
<feature type="compositionally biased region" description="Polar residues" evidence="2">
    <location>
        <begin position="110"/>
        <end position="128"/>
    </location>
</feature>
<evidence type="ECO:0000259" key="3">
    <source>
        <dbReference type="PROSITE" id="PS50195"/>
    </source>
</evidence>
<sequence>MNSHQFYDDFSDLLSSKDGLSIKYEEVNPFADVYSPLASSTRRPSDSFQPAGYVDPHQEEYFQTSFSNLNFIENELITNSNGFTSSTFEELERKNASSPFTFTQEEEQTLPVSSIPTKNYDSPSQKDFPTSEPGDEIYSSSPFSSFKDYSSSPVTHFKASVREPTYNILDGEVTSPKMVSKPTEKVKEASVKSFIPVDNVEVTLADVYLPEDEIQNSQRENTFNNNTDKDGMQPNLEVSVGEPQKVGDPINPYIVYKVKTKSTFPSFKRPELSVTRRYRDFLWLYDQLVSSHPGVIIPPVPEKHALGRFQDDFIEARRVALEKCLRKIAAHPKLNNDSDFKFFLESDNFSIEIKERKNASPKGLMKVFGDVVSSATNFSKFVETDEWLENKRGQVDTLEAQLKPLIKIFDNLIKHRKELGGTHLEFGQSIDMLAIAEPNQPLTNNLMALSQVQKKIKELKDQQATHNDLELESTLDEYLRTIGSIRLAFNARIKSNQNWQNSVADFNKKRSQLEKLRSQSQPNQERISQLAQETMEARSRVDQDKAEFDNVGSVLKQELIRFDEEKANDFKISLEKYLRSTISTQMEIVSLWEAYLASTNLAQQQLLDHHKRQISKTTRKE</sequence>
<dbReference type="SMART" id="SM00312">
    <property type="entry name" value="PX"/>
    <property type="match status" value="1"/>
</dbReference>
<feature type="compositionally biased region" description="Low complexity" evidence="2">
    <location>
        <begin position="138"/>
        <end position="150"/>
    </location>
</feature>
<protein>
    <submittedName>
        <fullName evidence="4">Vacuolar protein sorting-associated protein vps5</fullName>
    </submittedName>
</protein>
<evidence type="ECO:0000256" key="1">
    <source>
        <dbReference type="SAM" id="Coils"/>
    </source>
</evidence>
<dbReference type="Proteomes" id="UP001479436">
    <property type="component" value="Unassembled WGS sequence"/>
</dbReference>
<dbReference type="InterPro" id="IPR015404">
    <property type="entry name" value="Vps5_C"/>
</dbReference>
<dbReference type="PROSITE" id="PS50195">
    <property type="entry name" value="PX"/>
    <property type="match status" value="1"/>
</dbReference>
<keyword evidence="1" id="KW-0175">Coiled coil</keyword>
<dbReference type="Pfam" id="PF00787">
    <property type="entry name" value="PX"/>
    <property type="match status" value="1"/>
</dbReference>
<feature type="domain" description="PX" evidence="3">
    <location>
        <begin position="234"/>
        <end position="350"/>
    </location>
</feature>
<name>A0ABR2VW02_9FUNG</name>
<dbReference type="Pfam" id="PF09325">
    <property type="entry name" value="Vps5"/>
    <property type="match status" value="1"/>
</dbReference>
<feature type="coiled-coil region" evidence="1">
    <location>
        <begin position="442"/>
        <end position="472"/>
    </location>
</feature>
<keyword evidence="5" id="KW-1185">Reference proteome</keyword>
<dbReference type="InterPro" id="IPR027267">
    <property type="entry name" value="AH/BAR_dom_sf"/>
</dbReference>
<dbReference type="EMBL" id="JASJQH010007550">
    <property type="protein sequence ID" value="KAK9704533.1"/>
    <property type="molecule type" value="Genomic_DNA"/>
</dbReference>
<organism evidence="4 5">
    <name type="scientific">Basidiobolus ranarum</name>
    <dbReference type="NCBI Taxonomy" id="34480"/>
    <lineage>
        <taxon>Eukaryota</taxon>
        <taxon>Fungi</taxon>
        <taxon>Fungi incertae sedis</taxon>
        <taxon>Zoopagomycota</taxon>
        <taxon>Entomophthoromycotina</taxon>
        <taxon>Basidiobolomycetes</taxon>
        <taxon>Basidiobolales</taxon>
        <taxon>Basidiobolaceae</taxon>
        <taxon>Basidiobolus</taxon>
    </lineage>
</organism>
<dbReference type="PANTHER" id="PTHR10555">
    <property type="entry name" value="SORTING NEXIN"/>
    <property type="match status" value="1"/>
</dbReference>
<feature type="region of interest" description="Disordered" evidence="2">
    <location>
        <begin position="98"/>
        <end position="150"/>
    </location>
</feature>